<proteinExistence type="predicted"/>
<evidence type="ECO:0000313" key="1">
    <source>
        <dbReference type="EMBL" id="KAJ1674659.1"/>
    </source>
</evidence>
<evidence type="ECO:0000313" key="2">
    <source>
        <dbReference type="Proteomes" id="UP001145114"/>
    </source>
</evidence>
<gene>
    <name evidence="1" type="ORF">EV182_002829</name>
</gene>
<keyword evidence="2" id="KW-1185">Reference proteome</keyword>
<name>A0ACC1HK33_9FUNG</name>
<protein>
    <submittedName>
        <fullName evidence="1">Uncharacterized protein</fullName>
    </submittedName>
</protein>
<feature type="non-terminal residue" evidence="1">
    <location>
        <position position="211"/>
    </location>
</feature>
<comment type="caution">
    <text evidence="1">The sequence shown here is derived from an EMBL/GenBank/DDBJ whole genome shotgun (WGS) entry which is preliminary data.</text>
</comment>
<dbReference type="EMBL" id="JAMZIH010005783">
    <property type="protein sequence ID" value="KAJ1674659.1"/>
    <property type="molecule type" value="Genomic_DNA"/>
</dbReference>
<sequence>MMATVPAINGVTRDKNAEIKQLEELTKRHQQPTNAKLPPSLKTKAITGGALTYQPLVFSSDSRWFYLMKLRSVGVYQAETGMIIRHLELPRKPHSKKYKKQQITQNGAIPAAASTPVWKADSKLVATIPHPSSKQQQVYGVCDDGNIVLWDPTSGDVIRSWATQLPIQRIAIDSKIPHSFYVASRQMASGQPTKSHLIFSVTVDPNSHGVK</sequence>
<reference evidence="1" key="1">
    <citation type="submission" date="2022-06" db="EMBL/GenBank/DDBJ databases">
        <title>Phylogenomic reconstructions and comparative analyses of Kickxellomycotina fungi.</title>
        <authorList>
            <person name="Reynolds N.K."/>
            <person name="Stajich J.E."/>
            <person name="Barry K."/>
            <person name="Grigoriev I.V."/>
            <person name="Crous P."/>
            <person name="Smith M.E."/>
        </authorList>
    </citation>
    <scope>NUCLEOTIDE SEQUENCE</scope>
    <source>
        <strain evidence="1">RSA 2271</strain>
    </source>
</reference>
<dbReference type="Proteomes" id="UP001145114">
    <property type="component" value="Unassembled WGS sequence"/>
</dbReference>
<accession>A0ACC1HK33</accession>
<organism evidence="1 2">
    <name type="scientific">Spiromyces aspiralis</name>
    <dbReference type="NCBI Taxonomy" id="68401"/>
    <lineage>
        <taxon>Eukaryota</taxon>
        <taxon>Fungi</taxon>
        <taxon>Fungi incertae sedis</taxon>
        <taxon>Zoopagomycota</taxon>
        <taxon>Kickxellomycotina</taxon>
        <taxon>Kickxellomycetes</taxon>
        <taxon>Kickxellales</taxon>
        <taxon>Kickxellaceae</taxon>
        <taxon>Spiromyces</taxon>
    </lineage>
</organism>